<keyword evidence="9" id="KW-1185">Reference proteome</keyword>
<comment type="similarity">
    <text evidence="6">Belongs to the helicase family. DinG subfamily. Type 2 sub-subfamily.</text>
</comment>
<comment type="caution">
    <text evidence="8">The sequence shown here is derived from an EMBL/GenBank/DDBJ whole genome shotgun (WGS) entry which is preliminary data.</text>
</comment>
<dbReference type="GO" id="GO:0004527">
    <property type="term" value="F:exonuclease activity"/>
    <property type="evidence" value="ECO:0007669"/>
    <property type="project" value="UniProtKB-KW"/>
</dbReference>
<sequence>MNIMEIGTKQQRYAIVDLEATSASADAAIIQVGIVIVENQTIIERYETDVNPYQPLDDHIINLTGLTDQRLANAPGFEQVAGDIYELIKDCIFVAHNVKFDANLLAEQLFFEGYELRTPRVDTVELAQVFFPTLEKYNLSDLSEALDLDLSDAHTAIADAQATALLLIKLQEKMRALPRLVLENILTYSDSLLFESALVIREALAEASLDMAAYDELAGLVVRKWQSYGTERRLSQDFATNLALLELEERPKQMIFAQAIAEHYADPRPVFMEGQAGLGKTYGYLLPLLEADPDRKLILCLPTKILQDQVYQQEAAKIGEIFHINAVNLKGPQNYISLDKFYETLQREDSNRLINRYKMQLLVWLTETETGDLSEIKQQQRYQAYFEEIKHNGDIRETALFYDLDFVKRLQDKVQTSRLIITNQAYFLTRVEDDKAFAEGHILVIDEAQKFFLALEQFSRRTLNLTETLQALEKRIGSGELALLERRLMESLSFELSQAAEAYYQGQGETLSELTLAKIRQDLRELESQDVSDLAELFLPTYTDFWFSQHYDRMREMRQTDLHAARLDFLHFPDFLPETTKTYFISATLTISDQVALPHLLGYQDYLASYLPIDKPHNQKVWLLPEMPDVSQIEDEDYAHIMAGKIAELTELAVPIVILTTSRRALFALSDALDNYHLKHLCQDKNGTASQVKKRFERGDSSILLGTGGFWEGVDFAKQDKQLLVITRLPFDNPSDHFIKKLTEKLRFEGKTFFKDYELPMTTLRLKQAIARTNRHARQKSAVLLMDSRIVHKSYSSAIQEALEQQYPIEVKDFESSLGAIRTFFETD</sequence>
<keyword evidence="4 6" id="KW-0269">Exonuclease</keyword>
<dbReference type="EC" id="3.1.-.-" evidence="6"/>
<dbReference type="SMART" id="SM00479">
    <property type="entry name" value="EXOIII"/>
    <property type="match status" value="1"/>
</dbReference>
<dbReference type="InterPro" id="IPR027417">
    <property type="entry name" value="P-loop_NTPase"/>
</dbReference>
<dbReference type="NCBIfam" id="TIGR00573">
    <property type="entry name" value="dnaq"/>
    <property type="match status" value="1"/>
</dbReference>
<keyword evidence="8" id="KW-0347">Helicase</keyword>
<dbReference type="InterPro" id="IPR013520">
    <property type="entry name" value="Ribonucl_H"/>
</dbReference>
<feature type="domain" description="Helicase ATP-binding" evidence="7">
    <location>
        <begin position="239"/>
        <end position="500"/>
    </location>
</feature>
<dbReference type="InterPro" id="IPR006310">
    <property type="entry name" value="DinG"/>
</dbReference>
<dbReference type="SUPFAM" id="SSF53098">
    <property type="entry name" value="Ribonuclease H-like"/>
    <property type="match status" value="1"/>
</dbReference>
<accession>A0ABV8CXC6</accession>
<evidence type="ECO:0000259" key="7">
    <source>
        <dbReference type="PROSITE" id="PS51193"/>
    </source>
</evidence>
<dbReference type="PROSITE" id="PS51193">
    <property type="entry name" value="HELICASE_ATP_BIND_2"/>
    <property type="match status" value="1"/>
</dbReference>
<dbReference type="HAMAP" id="MF_02206">
    <property type="entry name" value="DinG_exonucl"/>
    <property type="match status" value="1"/>
</dbReference>
<evidence type="ECO:0000256" key="6">
    <source>
        <dbReference type="HAMAP-Rule" id="MF_02206"/>
    </source>
</evidence>
<keyword evidence="1 6" id="KW-0540">Nuclease</keyword>
<evidence type="ECO:0000256" key="3">
    <source>
        <dbReference type="ARBA" id="ARBA00022801"/>
    </source>
</evidence>
<keyword evidence="3 6" id="KW-0378">Hydrolase</keyword>
<comment type="caution">
    <text evidence="6">Lacks conserved residue(s) required for the propagation of feature annotation.</text>
</comment>
<dbReference type="PANTHER" id="PTHR30231:SF41">
    <property type="entry name" value="DNA POLYMERASE III SUBUNIT EPSILON"/>
    <property type="match status" value="1"/>
</dbReference>
<dbReference type="InterPro" id="IPR006555">
    <property type="entry name" value="ATP-dep_Helicase_C"/>
</dbReference>
<reference evidence="9" key="1">
    <citation type="journal article" date="2019" name="Int. J. Syst. Evol. Microbiol.">
        <title>The Global Catalogue of Microorganisms (GCM) 10K type strain sequencing project: providing services to taxonomists for standard genome sequencing and annotation.</title>
        <authorList>
            <consortium name="The Broad Institute Genomics Platform"/>
            <consortium name="The Broad Institute Genome Sequencing Center for Infectious Disease"/>
            <person name="Wu L."/>
            <person name="Ma J."/>
        </authorList>
    </citation>
    <scope>NUCLEOTIDE SEQUENCE [LARGE SCALE GENOMIC DNA]</scope>
    <source>
        <strain evidence="9">CCUG 67170</strain>
    </source>
</reference>
<dbReference type="GO" id="GO:0004386">
    <property type="term" value="F:helicase activity"/>
    <property type="evidence" value="ECO:0007669"/>
    <property type="project" value="UniProtKB-KW"/>
</dbReference>
<evidence type="ECO:0000256" key="1">
    <source>
        <dbReference type="ARBA" id="ARBA00022722"/>
    </source>
</evidence>
<dbReference type="InterPro" id="IPR011545">
    <property type="entry name" value="DEAD/DEAH_box_helicase_dom"/>
</dbReference>
<keyword evidence="2 6" id="KW-0547">Nucleotide-binding</keyword>
<comment type="function">
    <text evidence="6">3'-5' exonuclease.</text>
</comment>
<proteinExistence type="inferred from homology"/>
<protein>
    <recommendedName>
        <fullName evidence="6">3'-5' exonuclease DinG</fullName>
        <ecNumber evidence="6">3.1.-.-</ecNumber>
    </recommendedName>
</protein>
<organism evidence="8 9">
    <name type="scientific">Streptococcus caprae</name>
    <dbReference type="NCBI Taxonomy" id="1640501"/>
    <lineage>
        <taxon>Bacteria</taxon>
        <taxon>Bacillati</taxon>
        <taxon>Bacillota</taxon>
        <taxon>Bacilli</taxon>
        <taxon>Lactobacillales</taxon>
        <taxon>Streptococcaceae</taxon>
        <taxon>Streptococcus</taxon>
    </lineage>
</organism>
<dbReference type="NCBIfam" id="NF005569">
    <property type="entry name" value="PRK07246.1"/>
    <property type="match status" value="1"/>
</dbReference>
<dbReference type="SUPFAM" id="SSF52540">
    <property type="entry name" value="P-loop containing nucleoside triphosphate hydrolases"/>
    <property type="match status" value="1"/>
</dbReference>
<dbReference type="Proteomes" id="UP001595807">
    <property type="component" value="Unassembled WGS sequence"/>
</dbReference>
<dbReference type="Pfam" id="PF00929">
    <property type="entry name" value="RNase_T"/>
    <property type="match status" value="1"/>
</dbReference>
<dbReference type="CDD" id="cd06127">
    <property type="entry name" value="DEDDh"/>
    <property type="match status" value="1"/>
</dbReference>
<evidence type="ECO:0000256" key="4">
    <source>
        <dbReference type="ARBA" id="ARBA00022839"/>
    </source>
</evidence>
<evidence type="ECO:0000313" key="9">
    <source>
        <dbReference type="Proteomes" id="UP001595807"/>
    </source>
</evidence>
<keyword evidence="5 6" id="KW-0067">ATP-binding</keyword>
<dbReference type="InterPro" id="IPR036397">
    <property type="entry name" value="RNaseH_sf"/>
</dbReference>
<gene>
    <name evidence="6" type="primary">dinG</name>
    <name evidence="8" type="ORF">ACFORF_09065</name>
</gene>
<dbReference type="EMBL" id="JBHRZV010000051">
    <property type="protein sequence ID" value="MFC3928707.1"/>
    <property type="molecule type" value="Genomic_DNA"/>
</dbReference>
<dbReference type="PANTHER" id="PTHR30231">
    <property type="entry name" value="DNA POLYMERASE III SUBUNIT EPSILON"/>
    <property type="match status" value="1"/>
</dbReference>
<dbReference type="Pfam" id="PF00270">
    <property type="entry name" value="DEAD"/>
    <property type="match status" value="1"/>
</dbReference>
<dbReference type="Pfam" id="PF13307">
    <property type="entry name" value="Helicase_C_2"/>
    <property type="match status" value="1"/>
</dbReference>
<name>A0ABV8CXC6_9STRE</name>
<dbReference type="InterPro" id="IPR006054">
    <property type="entry name" value="DnaQ"/>
</dbReference>
<evidence type="ECO:0000256" key="2">
    <source>
        <dbReference type="ARBA" id="ARBA00022741"/>
    </source>
</evidence>
<evidence type="ECO:0000256" key="5">
    <source>
        <dbReference type="ARBA" id="ARBA00022840"/>
    </source>
</evidence>
<feature type="short sequence motif" description="DEAH box" evidence="6">
    <location>
        <begin position="446"/>
        <end position="449"/>
    </location>
</feature>
<dbReference type="InterPro" id="IPR012337">
    <property type="entry name" value="RNaseH-like_sf"/>
</dbReference>
<dbReference type="InterPro" id="IPR014013">
    <property type="entry name" value="Helic_SF1/SF2_ATP-bd_DinG/Rad3"/>
</dbReference>
<dbReference type="Gene3D" id="3.30.420.10">
    <property type="entry name" value="Ribonuclease H-like superfamily/Ribonuclease H"/>
    <property type="match status" value="1"/>
</dbReference>
<dbReference type="Gene3D" id="3.40.50.300">
    <property type="entry name" value="P-loop containing nucleotide triphosphate hydrolases"/>
    <property type="match status" value="2"/>
</dbReference>
<dbReference type="SMART" id="SM00491">
    <property type="entry name" value="HELICc2"/>
    <property type="match status" value="1"/>
</dbReference>
<evidence type="ECO:0000313" key="8">
    <source>
        <dbReference type="EMBL" id="MFC3928707.1"/>
    </source>
</evidence>